<proteinExistence type="predicted"/>
<evidence type="ECO:0000313" key="2">
    <source>
        <dbReference type="Proteomes" id="UP000593567"/>
    </source>
</evidence>
<name>A0A7J7IVN0_BUGNE</name>
<gene>
    <name evidence="1" type="ORF">EB796_024053</name>
</gene>
<protein>
    <submittedName>
        <fullName evidence="1">Uncharacterized protein</fullName>
    </submittedName>
</protein>
<dbReference type="EMBL" id="VXIV02003373">
    <property type="protein sequence ID" value="KAF6017627.1"/>
    <property type="molecule type" value="Genomic_DNA"/>
</dbReference>
<sequence>MFRQVVSSGISIMTRNIPEVGQMRIRYPIMPLHIAGSTVYKDMKALADMTLKKHKYHKLYPDARLDNGTIEEVGLASKWYFVKKLYTIL</sequence>
<organism evidence="1 2">
    <name type="scientific">Bugula neritina</name>
    <name type="common">Brown bryozoan</name>
    <name type="synonym">Sertularia neritina</name>
    <dbReference type="NCBI Taxonomy" id="10212"/>
    <lineage>
        <taxon>Eukaryota</taxon>
        <taxon>Metazoa</taxon>
        <taxon>Spiralia</taxon>
        <taxon>Lophotrochozoa</taxon>
        <taxon>Bryozoa</taxon>
        <taxon>Gymnolaemata</taxon>
        <taxon>Cheilostomatida</taxon>
        <taxon>Flustrina</taxon>
        <taxon>Buguloidea</taxon>
        <taxon>Bugulidae</taxon>
        <taxon>Bugula</taxon>
    </lineage>
</organism>
<dbReference type="OrthoDB" id="6153175at2759"/>
<dbReference type="Proteomes" id="UP000593567">
    <property type="component" value="Unassembled WGS sequence"/>
</dbReference>
<reference evidence="1" key="1">
    <citation type="submission" date="2020-06" db="EMBL/GenBank/DDBJ databases">
        <title>Draft genome of Bugula neritina, a colonial animal packing powerful symbionts and potential medicines.</title>
        <authorList>
            <person name="Rayko M."/>
        </authorList>
    </citation>
    <scope>NUCLEOTIDE SEQUENCE [LARGE SCALE GENOMIC DNA]</scope>
    <source>
        <strain evidence="1">Kwan_BN1</strain>
    </source>
</reference>
<evidence type="ECO:0000313" key="1">
    <source>
        <dbReference type="EMBL" id="KAF6017627.1"/>
    </source>
</evidence>
<accession>A0A7J7IVN0</accession>
<dbReference type="AlphaFoldDB" id="A0A7J7IVN0"/>
<keyword evidence="2" id="KW-1185">Reference proteome</keyword>
<comment type="caution">
    <text evidence="1">The sequence shown here is derived from an EMBL/GenBank/DDBJ whole genome shotgun (WGS) entry which is preliminary data.</text>
</comment>